<keyword evidence="5 12" id="KW-0337">GPI-anchor biosynthesis</keyword>
<dbReference type="EC" id="2.4.1.-" evidence="12"/>
<proteinExistence type="inferred from homology"/>
<feature type="transmembrane region" description="Helical" evidence="12">
    <location>
        <begin position="151"/>
        <end position="171"/>
    </location>
</feature>
<dbReference type="RefSeq" id="XP_040762375.1">
    <property type="nucleotide sequence ID" value="XM_040912828.1"/>
</dbReference>
<dbReference type="AlphaFoldDB" id="A0A165DDJ0"/>
<evidence type="ECO:0000256" key="8">
    <source>
        <dbReference type="ARBA" id="ARBA00022692"/>
    </source>
</evidence>
<keyword evidence="8 12" id="KW-0812">Transmembrane</keyword>
<accession>A0A165DDJ0</accession>
<sequence length="432" mass="48731">MSSAVSPENRAHTHNLWFLSILSWACTAGLAYIASQLPTFDSSSRTLLDSSGSWWTYRLAEPLLRWDSFHFSHIAQHGYVYEYEWAFLPGTPLVMRACANLLRLLRVGSSSGSDTVNLEQVLLGGSLAACLSGSVTTMYRLTLHHMRSPTLAFLAALLSLLPSSPATLRLAGYTEPFFTYLTYKGELPSQWFFAALFFALAGSFRSNGIMLSGFIIWGMLVEPFLSYQKITSRRILYTTILTALIFLPFVSHQYAAYRAFCKRDTVSAEWCFRVPPLIYSYVQAEYWNVGFLRYWTFQQLPNFLISAPVLLLLLSFSAYYMRHALIPRLLNLLHPKNSHTEDGSIAHPQAESPFLSPSLAPHAIHALLLTLLLLFAAHTQIILRLAASMPFTYWAAAWLIVEHPKWGKAWVAWSVIWGTISVVLWATFLPPA</sequence>
<name>A0A165DDJ0_9APHY</name>
<dbReference type="GO" id="GO:0005789">
    <property type="term" value="C:endoplasmic reticulum membrane"/>
    <property type="evidence" value="ECO:0007669"/>
    <property type="project" value="UniProtKB-SubCell"/>
</dbReference>
<dbReference type="Proteomes" id="UP000076871">
    <property type="component" value="Unassembled WGS sequence"/>
</dbReference>
<feature type="transmembrane region" description="Helical" evidence="12">
    <location>
        <begin position="16"/>
        <end position="34"/>
    </location>
</feature>
<comment type="pathway">
    <text evidence="2 12">Glycolipid biosynthesis; glycosylphosphatidylinositol-anchor biosynthesis.</text>
</comment>
<organism evidence="13 14">
    <name type="scientific">Laetiporus sulphureus 93-53</name>
    <dbReference type="NCBI Taxonomy" id="1314785"/>
    <lineage>
        <taxon>Eukaryota</taxon>
        <taxon>Fungi</taxon>
        <taxon>Dikarya</taxon>
        <taxon>Basidiomycota</taxon>
        <taxon>Agaricomycotina</taxon>
        <taxon>Agaricomycetes</taxon>
        <taxon>Polyporales</taxon>
        <taxon>Laetiporus</taxon>
    </lineage>
</organism>
<evidence type="ECO:0000256" key="11">
    <source>
        <dbReference type="ARBA" id="ARBA00023136"/>
    </source>
</evidence>
<keyword evidence="10 12" id="KW-1133">Transmembrane helix</keyword>
<feature type="transmembrane region" description="Helical" evidence="12">
    <location>
        <begin position="381"/>
        <end position="401"/>
    </location>
</feature>
<dbReference type="GO" id="GO:0006506">
    <property type="term" value="P:GPI anchor biosynthetic process"/>
    <property type="evidence" value="ECO:0007669"/>
    <property type="project" value="UniProtKB-UniPathway"/>
</dbReference>
<evidence type="ECO:0000313" key="14">
    <source>
        <dbReference type="Proteomes" id="UP000076871"/>
    </source>
</evidence>
<dbReference type="GO" id="GO:0000009">
    <property type="term" value="F:alpha-1,6-mannosyltransferase activity"/>
    <property type="evidence" value="ECO:0007669"/>
    <property type="project" value="InterPro"/>
</dbReference>
<feature type="transmembrane region" description="Helical" evidence="12">
    <location>
        <begin position="410"/>
        <end position="428"/>
    </location>
</feature>
<evidence type="ECO:0000256" key="4">
    <source>
        <dbReference type="ARBA" id="ARBA00013795"/>
    </source>
</evidence>
<evidence type="ECO:0000256" key="1">
    <source>
        <dbReference type="ARBA" id="ARBA00004477"/>
    </source>
</evidence>
<comment type="subcellular location">
    <subcellularLocation>
        <location evidence="1 12">Endoplasmic reticulum membrane</location>
        <topology evidence="1 12">Multi-pass membrane protein</topology>
    </subcellularLocation>
</comment>
<dbReference type="GeneID" id="63829856"/>
<gene>
    <name evidence="13" type="ORF">LAESUDRAFT_760923</name>
</gene>
<dbReference type="GO" id="GO:0004376">
    <property type="term" value="F:GPI mannosyltransferase activity"/>
    <property type="evidence" value="ECO:0007669"/>
    <property type="project" value="InterPro"/>
</dbReference>
<evidence type="ECO:0000256" key="10">
    <source>
        <dbReference type="ARBA" id="ARBA00022989"/>
    </source>
</evidence>
<reference evidence="13 14" key="1">
    <citation type="journal article" date="2016" name="Mol. Biol. Evol.">
        <title>Comparative Genomics of Early-Diverging Mushroom-Forming Fungi Provides Insights into the Origins of Lignocellulose Decay Capabilities.</title>
        <authorList>
            <person name="Nagy L.G."/>
            <person name="Riley R."/>
            <person name="Tritt A."/>
            <person name="Adam C."/>
            <person name="Daum C."/>
            <person name="Floudas D."/>
            <person name="Sun H."/>
            <person name="Yadav J.S."/>
            <person name="Pangilinan J."/>
            <person name="Larsson K.H."/>
            <person name="Matsuura K."/>
            <person name="Barry K."/>
            <person name="Labutti K."/>
            <person name="Kuo R."/>
            <person name="Ohm R.A."/>
            <person name="Bhattacharya S.S."/>
            <person name="Shirouzu T."/>
            <person name="Yoshinaga Y."/>
            <person name="Martin F.M."/>
            <person name="Grigoriev I.V."/>
            <person name="Hibbett D.S."/>
        </authorList>
    </citation>
    <scope>NUCLEOTIDE SEQUENCE [LARGE SCALE GENOMIC DNA]</scope>
    <source>
        <strain evidence="13 14">93-53</strain>
    </source>
</reference>
<feature type="transmembrane region" description="Helical" evidence="12">
    <location>
        <begin position="354"/>
        <end position="375"/>
    </location>
</feature>
<evidence type="ECO:0000256" key="3">
    <source>
        <dbReference type="ARBA" id="ARBA00008698"/>
    </source>
</evidence>
<dbReference type="STRING" id="1314785.A0A165DDJ0"/>
<dbReference type="InterPro" id="IPR007315">
    <property type="entry name" value="PIG-V/Gpi18"/>
</dbReference>
<keyword evidence="9 12" id="KW-0256">Endoplasmic reticulum</keyword>
<evidence type="ECO:0000256" key="5">
    <source>
        <dbReference type="ARBA" id="ARBA00022502"/>
    </source>
</evidence>
<keyword evidence="6 12" id="KW-0328">Glycosyltransferase</keyword>
<feature type="transmembrane region" description="Helical" evidence="12">
    <location>
        <begin position="235"/>
        <end position="255"/>
    </location>
</feature>
<evidence type="ECO:0000256" key="12">
    <source>
        <dbReference type="RuleBase" id="RU363112"/>
    </source>
</evidence>
<keyword evidence="14" id="KW-1185">Reference proteome</keyword>
<dbReference type="UniPathway" id="UPA00196"/>
<evidence type="ECO:0000256" key="6">
    <source>
        <dbReference type="ARBA" id="ARBA00022676"/>
    </source>
</evidence>
<evidence type="ECO:0000313" key="13">
    <source>
        <dbReference type="EMBL" id="KZT04635.1"/>
    </source>
</evidence>
<feature type="transmembrane region" description="Helical" evidence="12">
    <location>
        <begin position="191"/>
        <end position="215"/>
    </location>
</feature>
<dbReference type="InParanoid" id="A0A165DDJ0"/>
<evidence type="ECO:0000256" key="7">
    <source>
        <dbReference type="ARBA" id="ARBA00022679"/>
    </source>
</evidence>
<dbReference type="Pfam" id="PF04188">
    <property type="entry name" value="Mannosyl_trans2"/>
    <property type="match status" value="1"/>
</dbReference>
<feature type="transmembrane region" description="Helical" evidence="12">
    <location>
        <begin position="121"/>
        <end position="139"/>
    </location>
</feature>
<evidence type="ECO:0000256" key="2">
    <source>
        <dbReference type="ARBA" id="ARBA00004687"/>
    </source>
</evidence>
<keyword evidence="7 12" id="KW-0808">Transferase</keyword>
<dbReference type="OrthoDB" id="10252502at2759"/>
<dbReference type="EMBL" id="KV427635">
    <property type="protein sequence ID" value="KZT04635.1"/>
    <property type="molecule type" value="Genomic_DNA"/>
</dbReference>
<comment type="similarity">
    <text evidence="3 12">Belongs to the PIGV family.</text>
</comment>
<evidence type="ECO:0000256" key="9">
    <source>
        <dbReference type="ARBA" id="ARBA00022824"/>
    </source>
</evidence>
<dbReference type="PANTHER" id="PTHR12468:SF2">
    <property type="entry name" value="GPI MANNOSYLTRANSFERASE 2"/>
    <property type="match status" value="1"/>
</dbReference>
<keyword evidence="11 12" id="KW-0472">Membrane</keyword>
<protein>
    <recommendedName>
        <fullName evidence="4 12">GPI mannosyltransferase 2</fullName>
        <ecNumber evidence="12">2.4.1.-</ecNumber>
    </recommendedName>
</protein>
<feature type="transmembrane region" description="Helical" evidence="12">
    <location>
        <begin position="303"/>
        <end position="321"/>
    </location>
</feature>
<dbReference type="FunCoup" id="A0A165DDJ0">
    <property type="interactions" value="68"/>
</dbReference>
<comment type="function">
    <text evidence="12">Mannosyltransferase involved in glycosylphosphatidylinositol-anchor biosynthesis.</text>
</comment>
<dbReference type="PANTHER" id="PTHR12468">
    <property type="entry name" value="GPI MANNOSYLTRANSFERASE 2"/>
    <property type="match status" value="1"/>
</dbReference>
<dbReference type="GO" id="GO:0031501">
    <property type="term" value="C:mannosyltransferase complex"/>
    <property type="evidence" value="ECO:0007669"/>
    <property type="project" value="TreeGrafter"/>
</dbReference>